<evidence type="ECO:0000256" key="1">
    <source>
        <dbReference type="SAM" id="SignalP"/>
    </source>
</evidence>
<evidence type="ECO:0000313" key="3">
    <source>
        <dbReference type="Proteomes" id="UP000286806"/>
    </source>
</evidence>
<feature type="signal peptide" evidence="1">
    <location>
        <begin position="1"/>
        <end position="24"/>
    </location>
</feature>
<dbReference type="OrthoDB" id="8907005at2"/>
<dbReference type="Proteomes" id="UP000286806">
    <property type="component" value="Unassembled WGS sequence"/>
</dbReference>
<accession>A0A401JBU6</accession>
<evidence type="ECO:0008006" key="4">
    <source>
        <dbReference type="Google" id="ProtNLM"/>
    </source>
</evidence>
<dbReference type="EMBL" id="BGOW01000005">
    <property type="protein sequence ID" value="GBL45123.1"/>
    <property type="molecule type" value="Genomic_DNA"/>
</dbReference>
<dbReference type="AlphaFoldDB" id="A0A401JBU6"/>
<comment type="caution">
    <text evidence="2">The sequence shown here is derived from an EMBL/GenBank/DDBJ whole genome shotgun (WGS) entry which is preliminary data.</text>
</comment>
<sequence length="552" mass="56926">MSMKKLAVACALACGTLAAGAAQAYDVDLFLSGASAVQSNFVAQLPNLMVPGYVTACDNASSNCAGFFAVKGQFKSAAPVPAALQGKTVRITYRTRGGSVWGVDPVATAAKIQWMDMDSATAGACTAAPAGYTFGVNQLCAPTGNDDGTANSYGPARIPDLGVSDVEPKMFKGINLEYDTGAHAYRTALSSTDLGGLTNFPAFQNAFALPMTNVIPASMFVDKGTLLGLLSTSTPKMHDWSGVANAPLTALNPGAGTSNGTNKPVVVCRRVQGSGTQATTNYFVNNFGCSGSAYSTPARMADSAGFDATGIYVANTVTSTAANPIIIDPTYGYTVVENPGSGDVRSCLTAAQNGTNWAFKGDDNNYYQVTFSGAATGTTNAYSNGDTTINAPFGAVGVLSYDSAGKESGWHFHDLNGVLTANAAAIDASGRPATSTAKYAVAAMIEGPWEFFSEESMQYRNGSNGKPALVDVAAGAPTYAGSLSTGPVKTLSDTIIKVVGDPAYINTNLGIAALPTNYVPTGNVTTNKVAKGTKFGDTCKPKVDQYKPQFWN</sequence>
<keyword evidence="3" id="KW-1185">Reference proteome</keyword>
<feature type="chain" id="PRO_5019525507" description="PBP domain-containing protein" evidence="1">
    <location>
        <begin position="25"/>
        <end position="552"/>
    </location>
</feature>
<evidence type="ECO:0000313" key="2">
    <source>
        <dbReference type="EMBL" id="GBL45123.1"/>
    </source>
</evidence>
<organism evidence="2 3">
    <name type="scientific">Sulfuriferula multivorans</name>
    <dbReference type="NCBI Taxonomy" id="1559896"/>
    <lineage>
        <taxon>Bacteria</taxon>
        <taxon>Pseudomonadati</taxon>
        <taxon>Pseudomonadota</taxon>
        <taxon>Betaproteobacteria</taxon>
        <taxon>Nitrosomonadales</taxon>
        <taxon>Sulfuricellaceae</taxon>
        <taxon>Sulfuriferula</taxon>
    </lineage>
</organism>
<dbReference type="RefSeq" id="WP_124703956.1">
    <property type="nucleotide sequence ID" value="NZ_BGOW01000005.1"/>
</dbReference>
<protein>
    <recommendedName>
        <fullName evidence="4">PBP domain-containing protein</fullName>
    </recommendedName>
</protein>
<reference evidence="2 3" key="1">
    <citation type="journal article" date="2019" name="Front. Microbiol.">
        <title>Genomes of Neutrophilic Sulfur-Oxidizing Chemolithoautotrophs Representing 9 Proteobacterial Species From 8 Genera.</title>
        <authorList>
            <person name="Watanabe T."/>
            <person name="Kojima H."/>
            <person name="Umezawa K."/>
            <person name="Hori C."/>
            <person name="Takasuka T.E."/>
            <person name="Kato Y."/>
            <person name="Fukui M."/>
        </authorList>
    </citation>
    <scope>NUCLEOTIDE SEQUENCE [LARGE SCALE GENOMIC DNA]</scope>
    <source>
        <strain evidence="2 3">TTN</strain>
    </source>
</reference>
<gene>
    <name evidence="2" type="ORF">SFMTTN_0927</name>
</gene>
<proteinExistence type="predicted"/>
<keyword evidence="1" id="KW-0732">Signal</keyword>
<name>A0A401JBU6_9PROT</name>